<evidence type="ECO:0000313" key="2">
    <source>
        <dbReference type="EMBL" id="KAF7378115.1"/>
    </source>
</evidence>
<dbReference type="EMBL" id="JACAZH010000001">
    <property type="protein sequence ID" value="KAF7378115.1"/>
    <property type="molecule type" value="Genomic_DNA"/>
</dbReference>
<dbReference type="Proteomes" id="UP000623467">
    <property type="component" value="Unassembled WGS sequence"/>
</dbReference>
<sequence>MDEHSCLNEQSDSLSPAESGYPGSFFPNSRHFVVAGGTFTSNIITNTAPSDFLRVPLGSIDLHAEIRLDATRGVVRRKHVRGSVRHMYSARVVGHNEPMTVAVYEGDNAEREWKRDLLRYSNLRHPHIFQIYAIASSSGIHASIFHGDLIPFEQFLESFPHSVILQAYVRAYSSRDYLVSHILQFEPRSHSSSLVGCVHVLQGRDVSITASYLLDSPFDWATLHRAKSTRHANHSLFRNRADTATSTQTHVDLPRSKSGVLDSGFSYIVPMVLHLFHPSNSAANDGHIGASGGEIGLNTIFPHFNCLGWYRSRLGRLKNNSARCNMADVANSIVSLAKYHDPRRMPWLSVANYVFNQRQIMSNYEDYVLVDWVEFTFANFGRDPKPSKWLPIPLFPYRF</sequence>
<accession>A0A8H7DL35</accession>
<feature type="compositionally biased region" description="Polar residues" evidence="1">
    <location>
        <begin position="7"/>
        <end position="16"/>
    </location>
</feature>
<name>A0A8H7DL35_9AGAR</name>
<dbReference type="OrthoDB" id="258495at2759"/>
<keyword evidence="3" id="KW-1185">Reference proteome</keyword>
<evidence type="ECO:0000256" key="1">
    <source>
        <dbReference type="SAM" id="MobiDB-lite"/>
    </source>
</evidence>
<comment type="caution">
    <text evidence="2">The sequence shown here is derived from an EMBL/GenBank/DDBJ whole genome shotgun (WGS) entry which is preliminary data.</text>
</comment>
<organism evidence="2 3">
    <name type="scientific">Mycena sanguinolenta</name>
    <dbReference type="NCBI Taxonomy" id="230812"/>
    <lineage>
        <taxon>Eukaryota</taxon>
        <taxon>Fungi</taxon>
        <taxon>Dikarya</taxon>
        <taxon>Basidiomycota</taxon>
        <taxon>Agaricomycotina</taxon>
        <taxon>Agaricomycetes</taxon>
        <taxon>Agaricomycetidae</taxon>
        <taxon>Agaricales</taxon>
        <taxon>Marasmiineae</taxon>
        <taxon>Mycenaceae</taxon>
        <taxon>Mycena</taxon>
    </lineage>
</organism>
<reference evidence="2" key="1">
    <citation type="submission" date="2020-05" db="EMBL/GenBank/DDBJ databases">
        <title>Mycena genomes resolve the evolution of fungal bioluminescence.</title>
        <authorList>
            <person name="Tsai I.J."/>
        </authorList>
    </citation>
    <scope>NUCLEOTIDE SEQUENCE</scope>
    <source>
        <strain evidence="2">160909Yilan</strain>
    </source>
</reference>
<gene>
    <name evidence="2" type="ORF">MSAN_00235800</name>
</gene>
<proteinExistence type="predicted"/>
<dbReference type="AlphaFoldDB" id="A0A8H7DL35"/>
<protein>
    <submittedName>
        <fullName evidence="2">Uncharacterized protein</fullName>
    </submittedName>
</protein>
<feature type="region of interest" description="Disordered" evidence="1">
    <location>
        <begin position="1"/>
        <end position="20"/>
    </location>
</feature>
<evidence type="ECO:0000313" key="3">
    <source>
        <dbReference type="Proteomes" id="UP000623467"/>
    </source>
</evidence>